<feature type="domain" description="Reverse transcriptase" evidence="1">
    <location>
        <begin position="55"/>
        <end position="307"/>
    </location>
</feature>
<accession>A0AAV4DVN6</accession>
<dbReference type="Proteomes" id="UP000735302">
    <property type="component" value="Unassembled WGS sequence"/>
</dbReference>
<dbReference type="PANTHER" id="PTHR47027:SF25">
    <property type="entry name" value="REVERSE TRANSCRIPTASE DOMAIN-CONTAINING PROTEIN"/>
    <property type="match status" value="1"/>
</dbReference>
<keyword evidence="3" id="KW-1185">Reference proteome</keyword>
<keyword evidence="2" id="KW-0255">Endonuclease</keyword>
<dbReference type="EMBL" id="BLXT01008384">
    <property type="protein sequence ID" value="GFO48186.1"/>
    <property type="molecule type" value="Genomic_DNA"/>
</dbReference>
<dbReference type="Pfam" id="PF00078">
    <property type="entry name" value="RVT_1"/>
    <property type="match status" value="1"/>
</dbReference>
<name>A0AAV4DVN6_9GAST</name>
<dbReference type="AlphaFoldDB" id="A0AAV4DVN6"/>
<dbReference type="InterPro" id="IPR043502">
    <property type="entry name" value="DNA/RNA_pol_sf"/>
</dbReference>
<keyword evidence="2" id="KW-0540">Nuclease</keyword>
<proteinExistence type="predicted"/>
<evidence type="ECO:0000313" key="3">
    <source>
        <dbReference type="Proteomes" id="UP000735302"/>
    </source>
</evidence>
<dbReference type="InterPro" id="IPR000477">
    <property type="entry name" value="RT_dom"/>
</dbReference>
<keyword evidence="2" id="KW-0378">Hydrolase</keyword>
<dbReference type="GO" id="GO:0004519">
    <property type="term" value="F:endonuclease activity"/>
    <property type="evidence" value="ECO:0007669"/>
    <property type="project" value="UniProtKB-KW"/>
</dbReference>
<dbReference type="PANTHER" id="PTHR47027">
    <property type="entry name" value="REVERSE TRANSCRIPTASE DOMAIN-CONTAINING PROTEIN"/>
    <property type="match status" value="1"/>
</dbReference>
<comment type="caution">
    <text evidence="2">The sequence shown here is derived from an EMBL/GenBank/DDBJ whole genome shotgun (WGS) entry which is preliminary data.</text>
</comment>
<dbReference type="CDD" id="cd01650">
    <property type="entry name" value="RT_nLTR_like"/>
    <property type="match status" value="1"/>
</dbReference>
<organism evidence="2 3">
    <name type="scientific">Plakobranchus ocellatus</name>
    <dbReference type="NCBI Taxonomy" id="259542"/>
    <lineage>
        <taxon>Eukaryota</taxon>
        <taxon>Metazoa</taxon>
        <taxon>Spiralia</taxon>
        <taxon>Lophotrochozoa</taxon>
        <taxon>Mollusca</taxon>
        <taxon>Gastropoda</taxon>
        <taxon>Heterobranchia</taxon>
        <taxon>Euthyneura</taxon>
        <taxon>Panpulmonata</taxon>
        <taxon>Sacoglossa</taxon>
        <taxon>Placobranchoidea</taxon>
        <taxon>Plakobranchidae</taxon>
        <taxon>Plakobranchus</taxon>
    </lineage>
</organism>
<evidence type="ECO:0000259" key="1">
    <source>
        <dbReference type="PROSITE" id="PS50878"/>
    </source>
</evidence>
<reference evidence="2 3" key="1">
    <citation type="journal article" date="2021" name="Elife">
        <title>Chloroplast acquisition without the gene transfer in kleptoplastic sea slugs, Plakobranchus ocellatus.</title>
        <authorList>
            <person name="Maeda T."/>
            <person name="Takahashi S."/>
            <person name="Yoshida T."/>
            <person name="Shimamura S."/>
            <person name="Takaki Y."/>
            <person name="Nagai Y."/>
            <person name="Toyoda A."/>
            <person name="Suzuki Y."/>
            <person name="Arimoto A."/>
            <person name="Ishii H."/>
            <person name="Satoh N."/>
            <person name="Nishiyama T."/>
            <person name="Hasebe M."/>
            <person name="Maruyama T."/>
            <person name="Minagawa J."/>
            <person name="Obokata J."/>
            <person name="Shigenobu S."/>
        </authorList>
    </citation>
    <scope>NUCLEOTIDE SEQUENCE [LARGE SCALE GENOMIC DNA]</scope>
</reference>
<protein>
    <submittedName>
        <fullName evidence="2">Endonuclease-reverse transcriptase</fullName>
    </submittedName>
</protein>
<evidence type="ECO:0000313" key="2">
    <source>
        <dbReference type="EMBL" id="GFO48186.1"/>
    </source>
</evidence>
<dbReference type="PROSITE" id="PS50878">
    <property type="entry name" value="RT_POL"/>
    <property type="match status" value="1"/>
</dbReference>
<dbReference type="SUPFAM" id="SSF56672">
    <property type="entry name" value="DNA/RNA polymerases"/>
    <property type="match status" value="1"/>
</dbReference>
<sequence length="508" mass="55905">MKNNFAGPPIMKDEVQAAMRKMKTGGATGSDGISVELIEALGDYGVDKVTTLLNEICGAGRMPTDMSRSIFMALPKRPGATECELHRTVSLVSHVTKLLLRIVMMRVGNRVRPEMAEEQCGFVEGRGTAGAIYVLRTLIERALEVQRDVCLCFIGYTGAFGGVRHGEIIRQLARLEMDGKDLRIMKNMCWDRRAAVRVEGEVSGFRNIKRGVRQGCVLSPGLFSLYSEIVMRNLEGHPGVKIGGSGIGGLRCAGDAVLVAENEKDLQQLLDIVKEESEKKGLELNGKKTEVMVVSRKQELPIINIYIKGTRLKQKDQFKCLGSLVSGDGGNNGEVASGVAQAKTNFQKMKTVLTNEDMSIRTGRGALECYVEPILVYGCEAWTMSGRTRGRLEAAEMWFLGGVLRVSWTAGKTSDTVLEEARTARLLMSKIRRRQATFFGHVMRREKLENLVTTGMLEGRRSGGRRREGLIEGLAGWLGAGKSLEAIEATKDRKKWRTMIANAVKQGT</sequence>
<gene>
    <name evidence="2" type="ORF">PoB_007469100</name>
</gene>